<feature type="compositionally biased region" description="Basic and acidic residues" evidence="9">
    <location>
        <begin position="553"/>
        <end position="562"/>
    </location>
</feature>
<organism evidence="11 12">
    <name type="scientific">Niveomyces insectorum RCEF 264</name>
    <dbReference type="NCBI Taxonomy" id="1081102"/>
    <lineage>
        <taxon>Eukaryota</taxon>
        <taxon>Fungi</taxon>
        <taxon>Dikarya</taxon>
        <taxon>Ascomycota</taxon>
        <taxon>Pezizomycotina</taxon>
        <taxon>Sordariomycetes</taxon>
        <taxon>Hypocreomycetidae</taxon>
        <taxon>Hypocreales</taxon>
        <taxon>Cordycipitaceae</taxon>
        <taxon>Niveomyces</taxon>
    </lineage>
</organism>
<keyword evidence="4" id="KW-0156">Chromatin regulator</keyword>
<feature type="compositionally biased region" description="Low complexity" evidence="9">
    <location>
        <begin position="425"/>
        <end position="436"/>
    </location>
</feature>
<dbReference type="PANTHER" id="PTHR12855:SF10">
    <property type="entry name" value="DNA METHYLTRANSFERASE 1-ASSOCIATED PROTEIN 1"/>
    <property type="match status" value="1"/>
</dbReference>
<dbReference type="Proteomes" id="UP000076874">
    <property type="component" value="Unassembled WGS sequence"/>
</dbReference>
<feature type="region of interest" description="Disordered" evidence="9">
    <location>
        <begin position="362"/>
        <end position="450"/>
    </location>
</feature>
<evidence type="ECO:0000256" key="3">
    <source>
        <dbReference type="ARBA" id="ARBA00019132"/>
    </source>
</evidence>
<dbReference type="GO" id="GO:0035267">
    <property type="term" value="C:NuA4 histone acetyltransferase complex"/>
    <property type="evidence" value="ECO:0007669"/>
    <property type="project" value="InterPro"/>
</dbReference>
<comment type="caution">
    <text evidence="11">The sequence shown here is derived from an EMBL/GenBank/DDBJ whole genome shotgun (WGS) entry which is preliminary data.</text>
</comment>
<keyword evidence="12" id="KW-1185">Reference proteome</keyword>
<feature type="compositionally biased region" description="Acidic residues" evidence="9">
    <location>
        <begin position="609"/>
        <end position="620"/>
    </location>
</feature>
<dbReference type="EMBL" id="AZHD01000034">
    <property type="protein sequence ID" value="OAA53178.1"/>
    <property type="molecule type" value="Genomic_DNA"/>
</dbReference>
<dbReference type="OrthoDB" id="19740at2759"/>
<dbReference type="GO" id="GO:0000122">
    <property type="term" value="P:negative regulation of transcription by RNA polymerase II"/>
    <property type="evidence" value="ECO:0007669"/>
    <property type="project" value="TreeGrafter"/>
</dbReference>
<comment type="subcellular location">
    <subcellularLocation>
        <location evidence="1">Nucleus</location>
    </subcellularLocation>
</comment>
<evidence type="ECO:0000256" key="9">
    <source>
        <dbReference type="SAM" id="MobiDB-lite"/>
    </source>
</evidence>
<protein>
    <recommendedName>
        <fullName evidence="3">SWR1-complex protein 4</fullName>
    </recommendedName>
</protein>
<keyword evidence="8" id="KW-0175">Coiled coil</keyword>
<evidence type="ECO:0000313" key="11">
    <source>
        <dbReference type="EMBL" id="OAA53178.1"/>
    </source>
</evidence>
<dbReference type="STRING" id="1081102.A0A162K4E0"/>
<dbReference type="InterPro" id="IPR032563">
    <property type="entry name" value="DAMP1_SANT-like"/>
</dbReference>
<dbReference type="Pfam" id="PF16282">
    <property type="entry name" value="SANT_DAMP1_like"/>
    <property type="match status" value="1"/>
</dbReference>
<evidence type="ECO:0000256" key="8">
    <source>
        <dbReference type="SAM" id="Coils"/>
    </source>
</evidence>
<dbReference type="GO" id="GO:0006281">
    <property type="term" value="P:DNA repair"/>
    <property type="evidence" value="ECO:0007669"/>
    <property type="project" value="InterPro"/>
</dbReference>
<reference evidence="11 12" key="1">
    <citation type="journal article" date="2016" name="Genome Biol. Evol.">
        <title>Divergent and convergent evolution of fungal pathogenicity.</title>
        <authorList>
            <person name="Shang Y."/>
            <person name="Xiao G."/>
            <person name="Zheng P."/>
            <person name="Cen K."/>
            <person name="Zhan S."/>
            <person name="Wang C."/>
        </authorList>
    </citation>
    <scope>NUCLEOTIDE SEQUENCE [LARGE SCALE GENOMIC DNA]</scope>
    <source>
        <strain evidence="11 12">RCEF 264</strain>
    </source>
</reference>
<dbReference type="Gene3D" id="1.10.10.60">
    <property type="entry name" value="Homeodomain-like"/>
    <property type="match status" value="1"/>
</dbReference>
<dbReference type="GO" id="GO:0006338">
    <property type="term" value="P:chromatin remodeling"/>
    <property type="evidence" value="ECO:0007669"/>
    <property type="project" value="InterPro"/>
</dbReference>
<feature type="compositionally biased region" description="Basic and acidic residues" evidence="9">
    <location>
        <begin position="576"/>
        <end position="585"/>
    </location>
</feature>
<evidence type="ECO:0000256" key="7">
    <source>
        <dbReference type="ARBA" id="ARBA00023242"/>
    </source>
</evidence>
<evidence type="ECO:0000256" key="2">
    <source>
        <dbReference type="ARBA" id="ARBA00006918"/>
    </source>
</evidence>
<dbReference type="GO" id="GO:0000812">
    <property type="term" value="C:Swr1 complex"/>
    <property type="evidence" value="ECO:0007669"/>
    <property type="project" value="TreeGrafter"/>
</dbReference>
<accession>A0A162K4E0</accession>
<dbReference type="GO" id="GO:0008168">
    <property type="term" value="F:methyltransferase activity"/>
    <property type="evidence" value="ECO:0007669"/>
    <property type="project" value="UniProtKB-KW"/>
</dbReference>
<feature type="region of interest" description="Disordered" evidence="9">
    <location>
        <begin position="553"/>
        <end position="665"/>
    </location>
</feature>
<feature type="region of interest" description="Disordered" evidence="9">
    <location>
        <begin position="107"/>
        <end position="132"/>
    </location>
</feature>
<feature type="domain" description="DAMP1 SANT/Myb-like" evidence="10">
    <location>
        <begin position="149"/>
        <end position="249"/>
    </location>
</feature>
<comment type="similarity">
    <text evidence="2">Belongs to the SWC4 family.</text>
</comment>
<gene>
    <name evidence="11" type="ORF">SPI_09477</name>
</gene>
<evidence type="ECO:0000259" key="10">
    <source>
        <dbReference type="Pfam" id="PF16282"/>
    </source>
</evidence>
<evidence type="ECO:0000313" key="12">
    <source>
        <dbReference type="Proteomes" id="UP000076874"/>
    </source>
</evidence>
<evidence type="ECO:0000256" key="5">
    <source>
        <dbReference type="ARBA" id="ARBA00023015"/>
    </source>
</evidence>
<feature type="coiled-coil region" evidence="8">
    <location>
        <begin position="295"/>
        <end position="325"/>
    </location>
</feature>
<evidence type="ECO:0000256" key="6">
    <source>
        <dbReference type="ARBA" id="ARBA00023163"/>
    </source>
</evidence>
<dbReference type="GO" id="GO:0032259">
    <property type="term" value="P:methylation"/>
    <property type="evidence" value="ECO:0007669"/>
    <property type="project" value="UniProtKB-KW"/>
</dbReference>
<feature type="compositionally biased region" description="Basic and acidic residues" evidence="9">
    <location>
        <begin position="123"/>
        <end position="132"/>
    </location>
</feature>
<keyword evidence="5" id="KW-0805">Transcription regulation</keyword>
<dbReference type="AlphaFoldDB" id="A0A162K4E0"/>
<dbReference type="PANTHER" id="PTHR12855">
    <property type="entry name" value="DNA METHYLTRANSFERASE 1-ASSOCIATED PROTEIN 1 FAMILY MEMBER"/>
    <property type="match status" value="1"/>
</dbReference>
<proteinExistence type="inferred from homology"/>
<keyword evidence="11" id="KW-0808">Transferase</keyword>
<keyword evidence="7" id="KW-0539">Nucleus</keyword>
<feature type="compositionally biased region" description="Basic and acidic residues" evidence="9">
    <location>
        <begin position="595"/>
        <end position="605"/>
    </location>
</feature>
<evidence type="ECO:0000256" key="1">
    <source>
        <dbReference type="ARBA" id="ARBA00004123"/>
    </source>
</evidence>
<feature type="region of interest" description="Disordered" evidence="9">
    <location>
        <begin position="12"/>
        <end position="33"/>
    </location>
</feature>
<feature type="compositionally biased region" description="Gly residues" evidence="9">
    <location>
        <begin position="377"/>
        <end position="396"/>
    </location>
</feature>
<evidence type="ECO:0000256" key="4">
    <source>
        <dbReference type="ARBA" id="ARBA00022853"/>
    </source>
</evidence>
<feature type="compositionally biased region" description="Polar residues" evidence="9">
    <location>
        <begin position="643"/>
        <end position="661"/>
    </location>
</feature>
<feature type="compositionally biased region" description="Basic and acidic residues" evidence="9">
    <location>
        <begin position="410"/>
        <end position="424"/>
    </location>
</feature>
<keyword evidence="6" id="KW-0804">Transcription</keyword>
<dbReference type="GO" id="GO:0003714">
    <property type="term" value="F:transcription corepressor activity"/>
    <property type="evidence" value="ECO:0007669"/>
    <property type="project" value="TreeGrafter"/>
</dbReference>
<keyword evidence="11" id="KW-0489">Methyltransferase</keyword>
<sequence length="685" mass="74962">MASLDVRDVLDLPQDGSSGVSPHLPKKQKTAAHAAGVGTARNLKGLAREVQSLGGGNPISIIPQFTLNFKKRRLTSRKPAVHWILRPFKNSGRDDETLVLRHWRRQAEENRGHAQQQQQNTQEKGKGAPIDDAKPLRAEDVAMPVDDSAFAKFNIKVSVPQYNDDQYDANLQHPDWSREETDYLLEVVKDFDLRWPLIWDRYDYRPSNAAADQGVGSSTALVPASQNSGLSRNMEDLKSRYYEIAAKMMAVQKPAQYMTLSEYNLHGMMANFNTEKERQRKAFVSNALTRSREDVREEEALLLEVRRIMARAERTNEERRELYNRLDFPHTDQDISSFKTSAGLQTLLQSLMINNDKSRKRKSLAAGEAVSPALPSGGAGSGPGATGNGTVEGSGGRDSIAAASSAGGQNRHDSIGINGDKKNVAEAAGAPAAPGASTLVMTGKSNKKGVHQMERRKLNDQEQDVYGVSYHDRLGSGATFRYEKINKLFTHKSGQQQLRITNILNELDMPARLFMPTAAVTAQFEQLVNGVIQLVDLRKVSDKLDGEIKVEEQRKAERDKAKVVFSGQMDGMSDAGKADDRRDAAPKSGPTSAGARKDPEARGSWENDAGAEGENVDEDKDGGNETLPDASSAANNEKEESNKTGATASRPGSSNNSTNTLGIAHKRSASVLSVASENSLKRQKK</sequence>
<dbReference type="InterPro" id="IPR027109">
    <property type="entry name" value="Swc4/Dmap1"/>
</dbReference>
<name>A0A162K4E0_9HYPO</name>